<accession>A0A6C7E097</accession>
<name>A0A6C7E097_ILUCY</name>
<reference evidence="1 2" key="1">
    <citation type="journal article" date="2013" name="Int. J. Syst. Evol. Microbiol.">
        <title>Ilumatobacter nonamiense sp. nov. and Ilumatobacter coccineum sp. nov., isolated from seashore sand.</title>
        <authorList>
            <person name="Matsumoto A."/>
            <person name="Kasai H."/>
            <person name="Matsuo Y."/>
            <person name="Shizuri Y."/>
            <person name="Ichikawa N."/>
            <person name="Fujita N."/>
            <person name="Omura S."/>
            <person name="Takahashi Y."/>
        </authorList>
    </citation>
    <scope>NUCLEOTIDE SEQUENCE [LARGE SCALE GENOMIC DNA]</scope>
    <source>
        <strain evidence="2">NBRC 103263 / KCTC 29153 / YM16-304</strain>
    </source>
</reference>
<dbReference type="EMBL" id="AP012057">
    <property type="protein sequence ID" value="BAN00757.1"/>
    <property type="molecule type" value="Genomic_DNA"/>
</dbReference>
<proteinExistence type="predicted"/>
<protein>
    <submittedName>
        <fullName evidence="1">Uncharacterized protein</fullName>
    </submittedName>
</protein>
<dbReference type="AlphaFoldDB" id="A0A6C7E097"/>
<gene>
    <name evidence="1" type="ORF">YM304_04430</name>
</gene>
<organism evidence="1 2">
    <name type="scientific">Ilumatobacter coccineus (strain NBRC 103263 / KCTC 29153 / YM16-304)</name>
    <dbReference type="NCBI Taxonomy" id="1313172"/>
    <lineage>
        <taxon>Bacteria</taxon>
        <taxon>Bacillati</taxon>
        <taxon>Actinomycetota</taxon>
        <taxon>Acidimicrobiia</taxon>
        <taxon>Acidimicrobiales</taxon>
        <taxon>Ilumatobacteraceae</taxon>
        <taxon>Ilumatobacter</taxon>
    </lineage>
</organism>
<evidence type="ECO:0000313" key="1">
    <source>
        <dbReference type="EMBL" id="BAN00757.1"/>
    </source>
</evidence>
<dbReference type="Proteomes" id="UP000011863">
    <property type="component" value="Chromosome"/>
</dbReference>
<dbReference type="RefSeq" id="WP_015440005.1">
    <property type="nucleotide sequence ID" value="NC_020520.1"/>
</dbReference>
<sequence length="52" mass="5725">MSAMWPLTQGWYGDRLAEPFVAKSLDELQALLTSAGLTSPFWQLRGDDAPSV</sequence>
<dbReference type="KEGG" id="aym:YM304_04430"/>
<evidence type="ECO:0000313" key="2">
    <source>
        <dbReference type="Proteomes" id="UP000011863"/>
    </source>
</evidence>
<dbReference type="OrthoDB" id="7185309at2"/>
<keyword evidence="2" id="KW-1185">Reference proteome</keyword>